<gene>
    <name evidence="2" type="ORF">JV16_00665</name>
</gene>
<dbReference type="Pfam" id="PF14141">
    <property type="entry name" value="YqzM"/>
    <property type="match status" value="1"/>
</dbReference>
<keyword evidence="1" id="KW-0472">Membrane</keyword>
<proteinExistence type="predicted"/>
<dbReference type="InterPro" id="IPR025416">
    <property type="entry name" value="YqzM"/>
</dbReference>
<evidence type="ECO:0000256" key="1">
    <source>
        <dbReference type="SAM" id="Phobius"/>
    </source>
</evidence>
<evidence type="ECO:0008006" key="4">
    <source>
        <dbReference type="Google" id="ProtNLM"/>
    </source>
</evidence>
<evidence type="ECO:0000313" key="2">
    <source>
        <dbReference type="EMBL" id="KIP22118.1"/>
    </source>
</evidence>
<sequence length="105" mass="11889">MKIANSHLFKRWKTSPRNSFVQRVSLSFPISHELFVTTVVNDVDFLSFFPYTNGEKIGGMVMNEFEKNVQCTRNDAVDSAVGFIVSFGFFATMFIIATLVKFFGA</sequence>
<keyword evidence="3" id="KW-1185">Reference proteome</keyword>
<evidence type="ECO:0000313" key="3">
    <source>
        <dbReference type="Proteomes" id="UP000032047"/>
    </source>
</evidence>
<dbReference type="PATRIC" id="fig|265546.4.peg.687"/>
<dbReference type="AlphaFoldDB" id="A0A0D0HWL7"/>
<dbReference type="Proteomes" id="UP000032047">
    <property type="component" value="Unassembled WGS sequence"/>
</dbReference>
<accession>A0A0D0HWL7</accession>
<keyword evidence="1" id="KW-0812">Transmembrane</keyword>
<dbReference type="EMBL" id="JXTG01000002">
    <property type="protein sequence ID" value="KIP22118.1"/>
    <property type="molecule type" value="Genomic_DNA"/>
</dbReference>
<keyword evidence="1" id="KW-1133">Transmembrane helix</keyword>
<name>A0A0D0HWL7_9BACL</name>
<protein>
    <recommendedName>
        <fullName evidence="4">YqzM family protein</fullName>
    </recommendedName>
</protein>
<comment type="caution">
    <text evidence="2">The sequence shown here is derived from an EMBL/GenBank/DDBJ whole genome shotgun (WGS) entry which is preliminary data.</text>
</comment>
<feature type="transmembrane region" description="Helical" evidence="1">
    <location>
        <begin position="80"/>
        <end position="103"/>
    </location>
</feature>
<reference evidence="2 3" key="1">
    <citation type="submission" date="2015-01" db="EMBL/GenBank/DDBJ databases">
        <title>Genome sequence of Anoxybacillus ayderensis strain AB04.</title>
        <authorList>
            <person name="Belduz A.O."/>
            <person name="Canakci S."/>
            <person name="Chan K.-G."/>
            <person name="Kahar U.M."/>
            <person name="Yaakob A.S."/>
            <person name="Chan C.S."/>
            <person name="Goh K.M."/>
        </authorList>
    </citation>
    <scope>NUCLEOTIDE SEQUENCE [LARGE SCALE GENOMIC DNA]</scope>
    <source>
        <strain evidence="2 3">AB04</strain>
    </source>
</reference>
<organism evidence="2 3">
    <name type="scientific">Anoxybacillus ayderensis</name>
    <dbReference type="NCBI Taxonomy" id="265546"/>
    <lineage>
        <taxon>Bacteria</taxon>
        <taxon>Bacillati</taxon>
        <taxon>Bacillota</taxon>
        <taxon>Bacilli</taxon>
        <taxon>Bacillales</taxon>
        <taxon>Anoxybacillaceae</taxon>
        <taxon>Anoxybacillus</taxon>
    </lineage>
</organism>